<feature type="region of interest" description="Disordered" evidence="1">
    <location>
        <begin position="32"/>
        <end position="87"/>
    </location>
</feature>
<feature type="compositionally biased region" description="Polar residues" evidence="1">
    <location>
        <begin position="154"/>
        <end position="173"/>
    </location>
</feature>
<dbReference type="EMBL" id="JAWCUI010000088">
    <property type="protein sequence ID" value="KAL1888653.1"/>
    <property type="molecule type" value="Genomic_DNA"/>
</dbReference>
<accession>A0ABR3YK06</accession>
<evidence type="ECO:0000313" key="3">
    <source>
        <dbReference type="Proteomes" id="UP001583186"/>
    </source>
</evidence>
<keyword evidence="3" id="KW-1185">Reference proteome</keyword>
<feature type="compositionally biased region" description="Polar residues" evidence="1">
    <location>
        <begin position="682"/>
        <end position="691"/>
    </location>
</feature>
<feature type="region of interest" description="Disordered" evidence="1">
    <location>
        <begin position="372"/>
        <end position="409"/>
    </location>
</feature>
<proteinExistence type="predicted"/>
<feature type="compositionally biased region" description="Polar residues" evidence="1">
    <location>
        <begin position="593"/>
        <end position="606"/>
    </location>
</feature>
<gene>
    <name evidence="2" type="ORF">Sste5346_009445</name>
</gene>
<evidence type="ECO:0008006" key="4">
    <source>
        <dbReference type="Google" id="ProtNLM"/>
    </source>
</evidence>
<feature type="compositionally biased region" description="Basic and acidic residues" evidence="1">
    <location>
        <begin position="32"/>
        <end position="85"/>
    </location>
</feature>
<comment type="caution">
    <text evidence="2">The sequence shown here is derived from an EMBL/GenBank/DDBJ whole genome shotgun (WGS) entry which is preliminary data.</text>
</comment>
<name>A0ABR3YK06_9PEZI</name>
<feature type="region of interest" description="Disordered" evidence="1">
    <location>
        <begin position="672"/>
        <end position="691"/>
    </location>
</feature>
<protein>
    <recommendedName>
        <fullName evidence="4">Metalloprotease m41</fullName>
    </recommendedName>
</protein>
<sequence>MVSPDRLNLGARLPGETMEEYTYRLVTGLDEAQRATEEAQRATEEAQRATEEAQREKEEAQQREEDERRRRLEAEIETQRAREGQRQTARFAELLREELRIQNSQLQEKTGENNSQSLPAYLAQISRLQAHAVRLLPHILPGTIPAHVQRSLESETGSRSTSSQPTTSGRTEITNKYYPLQLRPWREFRDEVQRPGFAKISAALRESGGLPSRSWVQNDEKTLLEKMPLLALNQKGGLNEARTTVFLETVLLTPAARILSEYLCLRHGPQARKQVFFDTAVQSVSTVFEPLSRQSGSHDSASSSNNPQSVFPDCLVLCMDEVPTTNDSVQLIASAEHKPLHALRATSVSEVLNGKVAQDLVARLARQSQARLEKKKAKEQAEQRGQASASTPAPQTELEQERAPGATSKTTRVDRLTYFAYSLTQAFHYMFTAGLEFGYLATGEVLIFLRIPADDATTLYYHVSLFPTPQYHNGDGSSSRAQVPGLFAQAPYPAPGDAVDDQALAGLPVAQMVSFCEYALHAQRRSASWTIEQTARLARFPNLPERIAAQYAQIPSSRLGRRRYDDGDGDSDDDDGPSRLQVLYRHSRARTASPLQQRMPAQNSGPTEAVEKDIATSFLSTACNLQTRPRPSHKVQPPTLPYCSHACLLRLVQNGPLDLQCPNVALHQAARQRTGAEDDIGSQHSSQQHPLTSLELAQRIRDQLYDTPEVDCEYSVTHQGAVGYPFKLTLTGFGYTIVGKAVQHEHRRRLVHESRIYKALQPLQGSIIPVHLGLIRLHIGYPVLSQFVQLPYMMLLSYAGASMLGALLHDDVDDANSVDGEDDANVVPPEVVHHRAEAARTQAELARWGFEDEDDNASNFRWCAETGRAMRIDFDRAYLAPPARLLQVSTNLPTGEREKNMAIN</sequence>
<reference evidence="2 3" key="1">
    <citation type="journal article" date="2024" name="IMA Fungus">
        <title>IMA Genome - F19 : A genome assembly and annotation guide to empower mycologists, including annotated draft genome sequences of Ceratocystis pirilliformis, Diaporthe australafricana, Fusarium ophioides, Paecilomyces lecythidis, and Sporothrix stenoceras.</title>
        <authorList>
            <person name="Aylward J."/>
            <person name="Wilson A.M."/>
            <person name="Visagie C.M."/>
            <person name="Spraker J."/>
            <person name="Barnes I."/>
            <person name="Buitendag C."/>
            <person name="Ceriani C."/>
            <person name="Del Mar Angel L."/>
            <person name="du Plessis D."/>
            <person name="Fuchs T."/>
            <person name="Gasser K."/>
            <person name="Kramer D."/>
            <person name="Li W."/>
            <person name="Munsamy K."/>
            <person name="Piso A."/>
            <person name="Price J.L."/>
            <person name="Sonnekus B."/>
            <person name="Thomas C."/>
            <person name="van der Nest A."/>
            <person name="van Dijk A."/>
            <person name="van Heerden A."/>
            <person name="van Vuuren N."/>
            <person name="Yilmaz N."/>
            <person name="Duong T.A."/>
            <person name="van der Merwe N.A."/>
            <person name="Wingfield M.J."/>
            <person name="Wingfield B.D."/>
        </authorList>
    </citation>
    <scope>NUCLEOTIDE SEQUENCE [LARGE SCALE GENOMIC DNA]</scope>
    <source>
        <strain evidence="2 3">CMW 5346</strain>
    </source>
</reference>
<dbReference type="Proteomes" id="UP001583186">
    <property type="component" value="Unassembled WGS sequence"/>
</dbReference>
<feature type="region of interest" description="Disordered" evidence="1">
    <location>
        <begin position="150"/>
        <end position="173"/>
    </location>
</feature>
<organism evidence="2 3">
    <name type="scientific">Sporothrix stenoceras</name>
    <dbReference type="NCBI Taxonomy" id="5173"/>
    <lineage>
        <taxon>Eukaryota</taxon>
        <taxon>Fungi</taxon>
        <taxon>Dikarya</taxon>
        <taxon>Ascomycota</taxon>
        <taxon>Pezizomycotina</taxon>
        <taxon>Sordariomycetes</taxon>
        <taxon>Sordariomycetidae</taxon>
        <taxon>Ophiostomatales</taxon>
        <taxon>Ophiostomataceae</taxon>
        <taxon>Sporothrix</taxon>
    </lineage>
</organism>
<evidence type="ECO:0000313" key="2">
    <source>
        <dbReference type="EMBL" id="KAL1888653.1"/>
    </source>
</evidence>
<feature type="region of interest" description="Disordered" evidence="1">
    <location>
        <begin position="558"/>
        <end position="608"/>
    </location>
</feature>
<evidence type="ECO:0000256" key="1">
    <source>
        <dbReference type="SAM" id="MobiDB-lite"/>
    </source>
</evidence>